<organism evidence="9">
    <name type="scientific">Tetraodon nigroviridis</name>
    <name type="common">Spotted green pufferfish</name>
    <name type="synonym">Chelonodon nigroviridis</name>
    <dbReference type="NCBI Taxonomy" id="99883"/>
    <lineage>
        <taxon>Eukaryota</taxon>
        <taxon>Metazoa</taxon>
        <taxon>Chordata</taxon>
        <taxon>Craniata</taxon>
        <taxon>Vertebrata</taxon>
        <taxon>Euteleostomi</taxon>
        <taxon>Actinopterygii</taxon>
        <taxon>Neopterygii</taxon>
        <taxon>Teleostei</taxon>
        <taxon>Neoteleostei</taxon>
        <taxon>Acanthomorphata</taxon>
        <taxon>Eupercaria</taxon>
        <taxon>Tetraodontiformes</taxon>
        <taxon>Tetradontoidea</taxon>
        <taxon>Tetraodontidae</taxon>
        <taxon>Tetraodon</taxon>
    </lineage>
</organism>
<evidence type="ECO:0000256" key="6">
    <source>
        <dbReference type="ARBA" id="ARBA00046062"/>
    </source>
</evidence>
<feature type="compositionally biased region" description="Basic and acidic residues" evidence="7">
    <location>
        <begin position="284"/>
        <end position="294"/>
    </location>
</feature>
<dbReference type="CDD" id="cd16117">
    <property type="entry name" value="UBX_UBXN4"/>
    <property type="match status" value="1"/>
</dbReference>
<evidence type="ECO:0000256" key="7">
    <source>
        <dbReference type="SAM" id="MobiDB-lite"/>
    </source>
</evidence>
<feature type="region of interest" description="Disordered" evidence="7">
    <location>
        <begin position="113"/>
        <end position="294"/>
    </location>
</feature>
<reference evidence="9" key="1">
    <citation type="journal article" date="2004" name="Nature">
        <title>Genome duplication in the teleost fish Tetraodon nigroviridis reveals the early vertebrate proto-karyotype.</title>
        <authorList>
            <person name="Jaillon O."/>
            <person name="Aury J.-M."/>
            <person name="Brunet F."/>
            <person name="Petit J.-L."/>
            <person name="Stange-Thomann N."/>
            <person name="Mauceli E."/>
            <person name="Bouneau L."/>
            <person name="Fischer C."/>
            <person name="Ozouf-Costaz C."/>
            <person name="Bernot A."/>
            <person name="Nicaud S."/>
            <person name="Jaffe D."/>
            <person name="Fisher S."/>
            <person name="Lutfalla G."/>
            <person name="Dossat C."/>
            <person name="Segurens B."/>
            <person name="Dasilva C."/>
            <person name="Salanoubat M."/>
            <person name="Levy M."/>
            <person name="Boudet N."/>
            <person name="Castellano S."/>
            <person name="Anthouard V."/>
            <person name="Jubin C."/>
            <person name="Castelli V."/>
            <person name="Katinka M."/>
            <person name="Vacherie B."/>
            <person name="Biemont C."/>
            <person name="Skalli Z."/>
            <person name="Cattolico L."/>
            <person name="Poulain J."/>
            <person name="De Berardinis V."/>
            <person name="Cruaud C."/>
            <person name="Duprat S."/>
            <person name="Brottier P."/>
            <person name="Coutanceau J.-P."/>
            <person name="Gouzy J."/>
            <person name="Parra G."/>
            <person name="Lardier G."/>
            <person name="Chapple C."/>
            <person name="McKernan K.J."/>
            <person name="McEwan P."/>
            <person name="Bosak S."/>
            <person name="Kellis M."/>
            <person name="Volff J.-N."/>
            <person name="Guigo R."/>
            <person name="Zody M.C."/>
            <person name="Mesirov J."/>
            <person name="Lindblad-Toh K."/>
            <person name="Birren B."/>
            <person name="Nusbaum C."/>
            <person name="Kahn D."/>
            <person name="Robinson-Rechavi M."/>
            <person name="Laudet V."/>
            <person name="Schachter V."/>
            <person name="Quetier F."/>
            <person name="Saurin W."/>
            <person name="Scarpelli C."/>
            <person name="Wincker P."/>
            <person name="Lander E.S."/>
            <person name="Weissenbach J."/>
            <person name="Roest Crollius H."/>
        </authorList>
    </citation>
    <scope>NUCLEOTIDE SEQUENCE [LARGE SCALE GENOMIC DNA]</scope>
</reference>
<dbReference type="AlphaFoldDB" id="Q4STQ3"/>
<feature type="compositionally biased region" description="Basic and acidic residues" evidence="7">
    <location>
        <begin position="484"/>
        <end position="516"/>
    </location>
</feature>
<evidence type="ECO:0000256" key="2">
    <source>
        <dbReference type="ARBA" id="ARBA00023230"/>
    </source>
</evidence>
<dbReference type="PANTHER" id="PTHR46424">
    <property type="entry name" value="UBX DOMAIN-CONTAINING PROTEIN 4"/>
    <property type="match status" value="1"/>
</dbReference>
<sequence>MIWFGGSIPEAIKAAKQQSRIFVVVITGEDDQSTQLMSSWDDGRVVKETLECCVAIKIDAKSDMCIKFSEIYPVVCVPSTFFIGDNGIPLEVIAGSVSADELMGRINRVKQMHGQAGAPVQSGPREAAGGAPASEAALTLGSSTTEPAAAAPTARGKSAVRLTEEQTPTEIGPPDHPAQSSQAAHNLHTTRESSAKNLEQRPTLKKSEDEKEVRQERRTAGRDSQEEKTKRLLEERNREKEEEKAARERIKQQIAMDRAERAARYAQSQEEERAAKQASLQARQAEEEHRKEATLRERSTIVRIQFRLPDGSSFTSQFPLQGRLQEARQFVVQEVGNCYGNFSMATMFPRRVFTAEDMSRTLVELELAPSASIVILPVSRAPPLRDSGFPLNKLPTPVTALAGLRLALTPLGCLPSQQSSWQRGAVVQSSGGGVWTVLSTLLYPLLAVWRFLSSFVFASPPSRESASRGQNHSQSNAHTSLGPDKAKREKQPTQTAEKRPKEFKKDGNICRLRTQEDSEEDNNTWNGNSTQQM</sequence>
<evidence type="ECO:0000313" key="9">
    <source>
        <dbReference type="EMBL" id="CAF95979.1"/>
    </source>
</evidence>
<dbReference type="SUPFAM" id="SSF52833">
    <property type="entry name" value="Thioredoxin-like"/>
    <property type="match status" value="1"/>
</dbReference>
<keyword evidence="2" id="KW-0834">Unfolded protein response</keyword>
<evidence type="ECO:0000259" key="8">
    <source>
        <dbReference type="PROSITE" id="PS50033"/>
    </source>
</evidence>
<dbReference type="SUPFAM" id="SSF54236">
    <property type="entry name" value="Ubiquitin-like"/>
    <property type="match status" value="1"/>
</dbReference>
<dbReference type="SMART" id="SM00166">
    <property type="entry name" value="UBX"/>
    <property type="match status" value="1"/>
</dbReference>
<gene>
    <name evidence="9" type="ORF">GSTENG00012830001</name>
</gene>
<protein>
    <recommendedName>
        <fullName evidence="4">UBX domain-containing protein 4</fullName>
    </recommendedName>
    <alternativeName>
        <fullName evidence="5">UBX domain-containing protein 2</fullName>
    </alternativeName>
</protein>
<evidence type="ECO:0000256" key="4">
    <source>
        <dbReference type="ARBA" id="ARBA00040925"/>
    </source>
</evidence>
<feature type="compositionally biased region" description="Low complexity" evidence="7">
    <location>
        <begin position="144"/>
        <end position="154"/>
    </location>
</feature>
<dbReference type="OrthoDB" id="2445133at2759"/>
<evidence type="ECO:0000256" key="3">
    <source>
        <dbReference type="ARBA" id="ARBA00038812"/>
    </source>
</evidence>
<dbReference type="GO" id="GO:0036503">
    <property type="term" value="P:ERAD pathway"/>
    <property type="evidence" value="ECO:0007669"/>
    <property type="project" value="TreeGrafter"/>
</dbReference>
<dbReference type="Pfam" id="PF00789">
    <property type="entry name" value="UBX"/>
    <property type="match status" value="1"/>
</dbReference>
<dbReference type="InterPro" id="IPR036249">
    <property type="entry name" value="Thioredoxin-like_sf"/>
</dbReference>
<feature type="compositionally biased region" description="Low complexity" evidence="7">
    <location>
        <begin position="122"/>
        <end position="137"/>
    </location>
</feature>
<comment type="subcellular location">
    <subcellularLocation>
        <location evidence="1">Endoplasmic reticulum membrane</location>
        <topology evidence="1">Peripheral membrane protein</topology>
    </subcellularLocation>
</comment>
<dbReference type="GO" id="GO:0005789">
    <property type="term" value="C:endoplasmic reticulum membrane"/>
    <property type="evidence" value="ECO:0007669"/>
    <property type="project" value="UniProtKB-SubCell"/>
</dbReference>
<dbReference type="EMBL" id="CAAE01014125">
    <property type="protein sequence ID" value="CAF95979.1"/>
    <property type="molecule type" value="Genomic_DNA"/>
</dbReference>
<dbReference type="Pfam" id="PF23187">
    <property type="entry name" value="UBX7_N"/>
    <property type="match status" value="1"/>
</dbReference>
<dbReference type="InterPro" id="IPR029071">
    <property type="entry name" value="Ubiquitin-like_domsf"/>
</dbReference>
<dbReference type="PANTHER" id="PTHR46424:SF1">
    <property type="entry name" value="UBX DOMAIN-CONTAINING PROTEIN 4"/>
    <property type="match status" value="1"/>
</dbReference>
<evidence type="ECO:0000256" key="1">
    <source>
        <dbReference type="ARBA" id="ARBA00004406"/>
    </source>
</evidence>
<dbReference type="PROSITE" id="PS50033">
    <property type="entry name" value="UBX"/>
    <property type="match status" value="1"/>
</dbReference>
<reference evidence="9" key="2">
    <citation type="submission" date="2004-02" db="EMBL/GenBank/DDBJ databases">
        <authorList>
            <consortium name="Genoscope"/>
            <consortium name="Whitehead Institute Centre for Genome Research"/>
        </authorList>
    </citation>
    <scope>NUCLEOTIDE SEQUENCE</scope>
</reference>
<accession>Q4STQ3</accession>
<dbReference type="InterPro" id="IPR001012">
    <property type="entry name" value="UBX_dom"/>
</dbReference>
<feature type="compositionally biased region" description="Polar residues" evidence="7">
    <location>
        <begin position="523"/>
        <end position="533"/>
    </location>
</feature>
<comment type="function">
    <text evidence="6">Involved in endoplasmic reticulum-associated protein degradation (ERAD). Acts as a platform to recruit both UBQLN1 and VCP to the ER during ERAD.</text>
</comment>
<feature type="region of interest" description="Disordered" evidence="7">
    <location>
        <begin position="462"/>
        <end position="533"/>
    </location>
</feature>
<feature type="compositionally biased region" description="Basic and acidic residues" evidence="7">
    <location>
        <begin position="205"/>
        <end position="263"/>
    </location>
</feature>
<dbReference type="GO" id="GO:0006986">
    <property type="term" value="P:response to unfolded protein"/>
    <property type="evidence" value="ECO:0007669"/>
    <property type="project" value="UniProtKB-KW"/>
</dbReference>
<comment type="subunit">
    <text evidence="3">Directly interacts with VCP. Interacts with UBQLN1. Forms a complex with VCP and UBQLN1.</text>
</comment>
<evidence type="ECO:0000256" key="5">
    <source>
        <dbReference type="ARBA" id="ARBA00041575"/>
    </source>
</evidence>
<dbReference type="Gene3D" id="3.10.20.90">
    <property type="entry name" value="Phosphatidylinositol 3-kinase Catalytic Subunit, Chain A, domain 1"/>
    <property type="match status" value="1"/>
</dbReference>
<proteinExistence type="predicted"/>
<dbReference type="KEGG" id="tng:GSTEN00012830G001"/>
<comment type="caution">
    <text evidence="9">The sequence shown here is derived from an EMBL/GenBank/DDBJ whole genome shotgun (WGS) entry which is preliminary data.</text>
</comment>
<feature type="domain" description="UBX" evidence="8">
    <location>
        <begin position="297"/>
        <end position="375"/>
    </location>
</feature>
<name>Q4STQ3_TETNG</name>
<feature type="compositionally biased region" description="Polar residues" evidence="7">
    <location>
        <begin position="462"/>
        <end position="479"/>
    </location>
</feature>